<dbReference type="AlphaFoldDB" id="A0A835CK29"/>
<dbReference type="GO" id="GO:0012505">
    <property type="term" value="C:endomembrane system"/>
    <property type="evidence" value="ECO:0007669"/>
    <property type="project" value="UniProtKB-SubCell"/>
</dbReference>
<sequence length="559" mass="63146">MRDFNSDLFDPGTVMDSDYSRGASSSDADFGFAFNDSNFSDRILRIEIMGDSVEARPDSEGCTSIADWARHRKRRREDIKKENVLDLTVLPDEQILNGNQPDMDDCAPCENQDEEAVAMVEEAPSASAVFLYLIGDEAANSNDSGWSMDCSTVVRVKTLHISSPILAAKSPFFYKLFSNGMKESEQRHVTLRINASEEAALMELLNFMYSNTLSTATAPALLDVLMAADKFEVASCMRYCSRLLRNMPMTPESALLYLDLPSSVLMADAVQPLTDAAKQYLATRYKDINKFQEEVMALPLAGVEAIVSSDDLQVASEDAVYDFVLKWVRSQYPKQEDRREVLGSRLGKLIRFPYMTCRKLKKVLTCSDFDADAASKYVLEALFFKAEAPHRQRSLAAEDSASYRRFVERAYKYRPVKVVEFELPRQQCVVYLDLKREECANLYPSGRVYSQAFHLGGQGFFLSAHCNMDQQSSFHCFGLFLGMQEKGSVSFTVDYEFAARSRPTEEFVSKYKGNYTFTGGKAVGYRNLFAIPWTSFMAEDSLYFINGVLHLRAELTIRH</sequence>
<dbReference type="SUPFAM" id="SSF49599">
    <property type="entry name" value="TRAF domain-like"/>
    <property type="match status" value="1"/>
</dbReference>
<keyword evidence="4" id="KW-0833">Ubl conjugation pathway</keyword>
<dbReference type="GO" id="GO:0042803">
    <property type="term" value="F:protein homodimerization activity"/>
    <property type="evidence" value="ECO:0007669"/>
    <property type="project" value="UniProtKB-ARBA"/>
</dbReference>
<comment type="subcellular location">
    <subcellularLocation>
        <location evidence="2">Endomembrane system</location>
        <topology evidence="2">Peripheral membrane protein</topology>
    </subcellularLocation>
</comment>
<evidence type="ECO:0000313" key="7">
    <source>
        <dbReference type="Proteomes" id="UP000634136"/>
    </source>
</evidence>
<gene>
    <name evidence="6" type="ORF">G2W53_001151</name>
</gene>
<comment type="pathway">
    <text evidence="3">Protein modification; protein ubiquitination.</text>
</comment>
<dbReference type="Proteomes" id="UP000634136">
    <property type="component" value="Unassembled WGS sequence"/>
</dbReference>
<comment type="function">
    <text evidence="1">May act as a substrate-specific adapter of an E3 ubiquitin-protein ligase complex (CUL3-RBX1-BTB) which mediates the ubiquitination and subsequent proteasomal degradation of target proteins.</text>
</comment>
<evidence type="ECO:0000256" key="4">
    <source>
        <dbReference type="ARBA" id="ARBA00022786"/>
    </source>
</evidence>
<dbReference type="CDD" id="cd18186">
    <property type="entry name" value="BTB_POZ_ZBTB_KLHL-like"/>
    <property type="match status" value="1"/>
</dbReference>
<proteinExistence type="predicted"/>
<dbReference type="Gene3D" id="1.25.40.420">
    <property type="match status" value="1"/>
</dbReference>
<dbReference type="Pfam" id="PF00651">
    <property type="entry name" value="BTB"/>
    <property type="match status" value="1"/>
</dbReference>
<dbReference type="InterPro" id="IPR000210">
    <property type="entry name" value="BTB/POZ_dom"/>
</dbReference>
<evidence type="ECO:0000259" key="5">
    <source>
        <dbReference type="PROSITE" id="PS50097"/>
    </source>
</evidence>
<dbReference type="PANTHER" id="PTHR46336:SF3">
    <property type="entry name" value="BTB_POZ DOMAIN-CONTAINING PROTEIN POB1"/>
    <property type="match status" value="1"/>
</dbReference>
<dbReference type="GO" id="GO:0046982">
    <property type="term" value="F:protein heterodimerization activity"/>
    <property type="evidence" value="ECO:0007669"/>
    <property type="project" value="UniProtKB-ARBA"/>
</dbReference>
<dbReference type="InterPro" id="IPR011333">
    <property type="entry name" value="SKP1/BTB/POZ_sf"/>
</dbReference>
<dbReference type="EMBL" id="JAAIUW010000001">
    <property type="protein sequence ID" value="KAF7844246.1"/>
    <property type="molecule type" value="Genomic_DNA"/>
</dbReference>
<evidence type="ECO:0000256" key="1">
    <source>
        <dbReference type="ARBA" id="ARBA00002668"/>
    </source>
</evidence>
<dbReference type="GO" id="GO:0005634">
    <property type="term" value="C:nucleus"/>
    <property type="evidence" value="ECO:0007669"/>
    <property type="project" value="TreeGrafter"/>
</dbReference>
<organism evidence="6 7">
    <name type="scientific">Senna tora</name>
    <dbReference type="NCBI Taxonomy" id="362788"/>
    <lineage>
        <taxon>Eukaryota</taxon>
        <taxon>Viridiplantae</taxon>
        <taxon>Streptophyta</taxon>
        <taxon>Embryophyta</taxon>
        <taxon>Tracheophyta</taxon>
        <taxon>Spermatophyta</taxon>
        <taxon>Magnoliopsida</taxon>
        <taxon>eudicotyledons</taxon>
        <taxon>Gunneridae</taxon>
        <taxon>Pentapetalae</taxon>
        <taxon>rosids</taxon>
        <taxon>fabids</taxon>
        <taxon>Fabales</taxon>
        <taxon>Fabaceae</taxon>
        <taxon>Caesalpinioideae</taxon>
        <taxon>Cassia clade</taxon>
        <taxon>Senna</taxon>
    </lineage>
</organism>
<dbReference type="InterPro" id="IPR011705">
    <property type="entry name" value="BACK"/>
</dbReference>
<name>A0A835CK29_9FABA</name>
<protein>
    <submittedName>
        <fullName evidence="6">BTB/POZ domain-containing protein POB1-like</fullName>
    </submittedName>
</protein>
<dbReference type="InterPro" id="IPR045890">
    <property type="entry name" value="POB1-like"/>
</dbReference>
<dbReference type="Pfam" id="PF07707">
    <property type="entry name" value="BACK"/>
    <property type="match status" value="1"/>
</dbReference>
<reference evidence="6" key="1">
    <citation type="submission" date="2020-09" db="EMBL/GenBank/DDBJ databases">
        <title>Genome-Enabled Discovery of Anthraquinone Biosynthesis in Senna tora.</title>
        <authorList>
            <person name="Kang S.-H."/>
            <person name="Pandey R.P."/>
            <person name="Lee C.-M."/>
            <person name="Sim J.-S."/>
            <person name="Jeong J.-T."/>
            <person name="Choi B.-S."/>
            <person name="Jung M."/>
            <person name="Ginzburg D."/>
            <person name="Zhao K."/>
            <person name="Won S.Y."/>
            <person name="Oh T.-J."/>
            <person name="Yu Y."/>
            <person name="Kim N.-H."/>
            <person name="Lee O.R."/>
            <person name="Lee T.-H."/>
            <person name="Bashyal P."/>
            <person name="Kim T.-S."/>
            <person name="Lee W.-H."/>
            <person name="Kawkins C."/>
            <person name="Kim C.-K."/>
            <person name="Kim J.S."/>
            <person name="Ahn B.O."/>
            <person name="Rhee S.Y."/>
            <person name="Sohng J.K."/>
        </authorList>
    </citation>
    <scope>NUCLEOTIDE SEQUENCE</scope>
    <source>
        <tissue evidence="6">Leaf</tissue>
    </source>
</reference>
<dbReference type="SMART" id="SM00875">
    <property type="entry name" value="BACK"/>
    <property type="match status" value="1"/>
</dbReference>
<feature type="domain" description="BTB" evidence="5">
    <location>
        <begin position="148"/>
        <end position="217"/>
    </location>
</feature>
<evidence type="ECO:0000256" key="2">
    <source>
        <dbReference type="ARBA" id="ARBA00004184"/>
    </source>
</evidence>
<dbReference type="SMART" id="SM00225">
    <property type="entry name" value="BTB"/>
    <property type="match status" value="1"/>
</dbReference>
<keyword evidence="7" id="KW-1185">Reference proteome</keyword>
<comment type="caution">
    <text evidence="6">The sequence shown here is derived from an EMBL/GenBank/DDBJ whole genome shotgun (WGS) entry which is preliminary data.</text>
</comment>
<accession>A0A835CK29</accession>
<dbReference type="GO" id="GO:0010114">
    <property type="term" value="P:response to red light"/>
    <property type="evidence" value="ECO:0007669"/>
    <property type="project" value="TreeGrafter"/>
</dbReference>
<dbReference type="PROSITE" id="PS50097">
    <property type="entry name" value="BTB"/>
    <property type="match status" value="1"/>
</dbReference>
<dbReference type="FunFam" id="1.25.40.420:FF:000008">
    <property type="entry name" value="BTB/POZ domain-containing protein POB1"/>
    <property type="match status" value="1"/>
</dbReference>
<dbReference type="OrthoDB" id="45365at2759"/>
<dbReference type="FunFam" id="3.30.710.10:FF:000099">
    <property type="entry name" value="BTB/POZ domain-containing protein POB1"/>
    <property type="match status" value="1"/>
</dbReference>
<dbReference type="Gene3D" id="3.30.710.10">
    <property type="entry name" value="Potassium Channel Kv1.1, Chain A"/>
    <property type="match status" value="1"/>
</dbReference>
<dbReference type="SUPFAM" id="SSF54695">
    <property type="entry name" value="POZ domain"/>
    <property type="match status" value="1"/>
</dbReference>
<evidence type="ECO:0000256" key="3">
    <source>
        <dbReference type="ARBA" id="ARBA00004906"/>
    </source>
</evidence>
<evidence type="ECO:0000313" key="6">
    <source>
        <dbReference type="EMBL" id="KAF7844246.1"/>
    </source>
</evidence>
<dbReference type="PANTHER" id="PTHR46336">
    <property type="entry name" value="OS02G0260700 PROTEIN"/>
    <property type="match status" value="1"/>
</dbReference>